<dbReference type="GO" id="GO:0004674">
    <property type="term" value="F:protein serine/threonine kinase activity"/>
    <property type="evidence" value="ECO:0007669"/>
    <property type="project" value="UniProtKB-KW"/>
</dbReference>
<dbReference type="KEGG" id="ter:Tery_0059"/>
<dbReference type="PRINTS" id="PR00320">
    <property type="entry name" value="GPROTEINBRPT"/>
</dbReference>
<dbReference type="PROSITE" id="PS50011">
    <property type="entry name" value="PROTEIN_KINASE_DOM"/>
    <property type="match status" value="1"/>
</dbReference>
<dbReference type="STRING" id="203124.Tery_0059"/>
<feature type="repeat" description="WD" evidence="3">
    <location>
        <begin position="522"/>
        <end position="563"/>
    </location>
</feature>
<evidence type="ECO:0000256" key="1">
    <source>
        <dbReference type="ARBA" id="ARBA00022574"/>
    </source>
</evidence>
<dbReference type="InterPro" id="IPR015943">
    <property type="entry name" value="WD40/YVTN_repeat-like_dom_sf"/>
</dbReference>
<dbReference type="PROSITE" id="PS00108">
    <property type="entry name" value="PROTEIN_KINASE_ST"/>
    <property type="match status" value="1"/>
</dbReference>
<feature type="repeat" description="WD" evidence="3">
    <location>
        <begin position="564"/>
        <end position="605"/>
    </location>
</feature>
<dbReference type="SUPFAM" id="SSF50978">
    <property type="entry name" value="WD40 repeat-like"/>
    <property type="match status" value="1"/>
</dbReference>
<dbReference type="InterPro" id="IPR011009">
    <property type="entry name" value="Kinase-like_dom_sf"/>
</dbReference>
<feature type="repeat" description="WD" evidence="3">
    <location>
        <begin position="613"/>
        <end position="654"/>
    </location>
</feature>
<dbReference type="InterPro" id="IPR001680">
    <property type="entry name" value="WD40_rpt"/>
</dbReference>
<dbReference type="PROSITE" id="PS00678">
    <property type="entry name" value="WD_REPEATS_1"/>
    <property type="match status" value="3"/>
</dbReference>
<dbReference type="eggNOG" id="COG2319">
    <property type="taxonomic scope" value="Bacteria"/>
</dbReference>
<dbReference type="Gene3D" id="2.130.10.10">
    <property type="entry name" value="YVTN repeat-like/Quinoprotein amine dehydrogenase"/>
    <property type="match status" value="4"/>
</dbReference>
<dbReference type="PANTHER" id="PTHR19879">
    <property type="entry name" value="TRANSCRIPTION INITIATION FACTOR TFIID"/>
    <property type="match status" value="1"/>
</dbReference>
<organism evidence="6">
    <name type="scientific">Trichodesmium erythraeum (strain IMS101)</name>
    <dbReference type="NCBI Taxonomy" id="203124"/>
    <lineage>
        <taxon>Bacteria</taxon>
        <taxon>Bacillati</taxon>
        <taxon>Cyanobacteriota</taxon>
        <taxon>Cyanophyceae</taxon>
        <taxon>Oscillatoriophycideae</taxon>
        <taxon>Oscillatoriales</taxon>
        <taxon>Microcoleaceae</taxon>
        <taxon>Trichodesmium</taxon>
    </lineage>
</organism>
<name>Q11AA2_TRIEI</name>
<dbReference type="InterPro" id="IPR008271">
    <property type="entry name" value="Ser/Thr_kinase_AS"/>
</dbReference>
<proteinExistence type="predicted"/>
<feature type="region of interest" description="Disordered" evidence="4">
    <location>
        <begin position="341"/>
        <end position="368"/>
    </location>
</feature>
<evidence type="ECO:0000256" key="3">
    <source>
        <dbReference type="PROSITE-ProRule" id="PRU00221"/>
    </source>
</evidence>
<dbReference type="PROSITE" id="PS50294">
    <property type="entry name" value="WD_REPEATS_REGION"/>
    <property type="match status" value="6"/>
</dbReference>
<feature type="compositionally biased region" description="Basic and acidic residues" evidence="4">
    <location>
        <begin position="359"/>
        <end position="368"/>
    </location>
</feature>
<dbReference type="SMART" id="SM00320">
    <property type="entry name" value="WD40"/>
    <property type="match status" value="7"/>
</dbReference>
<sequence>MNYRINSQNQNPEDADKNIVSQNETIVGTSKCPPILKERYQVIKPLGESVWNHTFLAIDHDKPSKPPCIIKEFVNLDDIKDLVFQSQEVIPTFFSCDPVQLDKIGKHPHIPELLASIEHDGHHYLVQEYIEGSNLATELIEYGVFSESKIWQILNQLLLVLELIHDHHLIHGDIKPENIICRRKQGTNTQEFVLVDFGVTISATGDLFSIGSINGSAEYAAPEQTQGKVYPNSDIYSLGVTCLHLLTMVSPFELFDIKAEKWVWQDYLKHPISRHLGRILDKMIQRDHRQRYQSAAEVIKDIKYGPTPADVILQKQNWNVTIWGGVAIAMLSLVISSRVPSAKPRPSLSPSSNTTTIPNEERSFPRPKIKEEYKNTLPSLQPYTGVGDKLSPLRTLATTSGPVWSITTSPDGRIVASGSTNGSIQLLHLRSGQNLGQLSGHDGPIWSVAISPDGRTLVSASGDSTLKIWNLYTRRLKNTLSGHLQDVLSVAISPDGNTIASVSKDKTIKLWDINSGLLLYTLYGHLDVVQSVAFSSDGKTLASGSNDGTVKLWNWRDGRLLSTLKGHRKPVWSVAISPDGKTLASGSWDKTIKLWEINNNSFQRVIRRSQRTLIGHSEKVQSLQFSPDGETLASGDFDGTIKLWQIKTGGLMGTLKGHSAWVNLTFDPRGKTLISGSFDDTIKVWRFSPLRF</sequence>
<keyword evidence="6" id="KW-0418">Kinase</keyword>
<protein>
    <submittedName>
        <fullName evidence="6">Serine/threonine protein kinase with WD40 repeats</fullName>
    </submittedName>
</protein>
<dbReference type="GO" id="GO:0005524">
    <property type="term" value="F:ATP binding"/>
    <property type="evidence" value="ECO:0007669"/>
    <property type="project" value="InterPro"/>
</dbReference>
<feature type="repeat" description="WD" evidence="3">
    <location>
        <begin position="664"/>
        <end position="692"/>
    </location>
</feature>
<feature type="compositionally biased region" description="Polar residues" evidence="4">
    <location>
        <begin position="348"/>
        <end position="358"/>
    </location>
</feature>
<dbReference type="Pfam" id="PF00400">
    <property type="entry name" value="WD40"/>
    <property type="match status" value="7"/>
</dbReference>
<dbReference type="InterPro" id="IPR000719">
    <property type="entry name" value="Prot_kinase_dom"/>
</dbReference>
<accession>Q11AA2</accession>
<dbReference type="AlphaFoldDB" id="Q11AA2"/>
<dbReference type="InterPro" id="IPR019775">
    <property type="entry name" value="WD40_repeat_CS"/>
</dbReference>
<dbReference type="eggNOG" id="COG0515">
    <property type="taxonomic scope" value="Bacteria"/>
</dbReference>
<dbReference type="PANTHER" id="PTHR19879:SF9">
    <property type="entry name" value="TRANSCRIPTION INITIATION FACTOR TFIID SUBUNIT 5"/>
    <property type="match status" value="1"/>
</dbReference>
<feature type="repeat" description="WD" evidence="3">
    <location>
        <begin position="396"/>
        <end position="437"/>
    </location>
</feature>
<feature type="repeat" description="WD" evidence="3">
    <location>
        <begin position="438"/>
        <end position="479"/>
    </location>
</feature>
<gene>
    <name evidence="6" type="ordered locus">Tery_0059</name>
</gene>
<keyword evidence="6" id="KW-0808">Transferase</keyword>
<dbReference type="Pfam" id="PF00069">
    <property type="entry name" value="Pkinase"/>
    <property type="match status" value="1"/>
</dbReference>
<dbReference type="OrthoDB" id="500858at2"/>
<evidence type="ECO:0000256" key="4">
    <source>
        <dbReference type="SAM" id="MobiDB-lite"/>
    </source>
</evidence>
<dbReference type="InterPro" id="IPR036322">
    <property type="entry name" value="WD40_repeat_dom_sf"/>
</dbReference>
<dbReference type="SUPFAM" id="SSF56112">
    <property type="entry name" value="Protein kinase-like (PK-like)"/>
    <property type="match status" value="1"/>
</dbReference>
<evidence type="ECO:0000256" key="2">
    <source>
        <dbReference type="ARBA" id="ARBA00022737"/>
    </source>
</evidence>
<dbReference type="EMBL" id="CP000393">
    <property type="protein sequence ID" value="ABG49572.1"/>
    <property type="molecule type" value="Genomic_DNA"/>
</dbReference>
<reference evidence="6" key="1">
    <citation type="submission" date="2006-06" db="EMBL/GenBank/DDBJ databases">
        <title>Complete sequence of Trichodesmium erythraeum IMS101.</title>
        <authorList>
            <consortium name="US DOE Joint Genome Institute"/>
            <person name="Copeland A."/>
            <person name="Lucas S."/>
            <person name="Lapidus A."/>
            <person name="Barry K."/>
            <person name="Detter J.C."/>
            <person name="Glavina del Rio T."/>
            <person name="Hammon N."/>
            <person name="Israni S."/>
            <person name="Dalin E."/>
            <person name="Tice H."/>
            <person name="Pitluck S."/>
            <person name="Kiss H."/>
            <person name="Munk A.C."/>
            <person name="Brettin T."/>
            <person name="Bruce D."/>
            <person name="Han C."/>
            <person name="Tapia R."/>
            <person name="Gilna P."/>
            <person name="Schmutz J."/>
            <person name="Larimer F."/>
            <person name="Land M."/>
            <person name="Hauser L."/>
            <person name="Kyrpides N."/>
            <person name="Kim E."/>
            <person name="Richardson P."/>
        </authorList>
    </citation>
    <scope>NUCLEOTIDE SEQUENCE [LARGE SCALE GENOMIC DNA]</scope>
    <source>
        <strain evidence="6">IMS101</strain>
    </source>
</reference>
<dbReference type="CDD" id="cd14014">
    <property type="entry name" value="STKc_PknB_like"/>
    <property type="match status" value="1"/>
</dbReference>
<keyword evidence="2" id="KW-0677">Repeat</keyword>
<keyword evidence="1 3" id="KW-0853">WD repeat</keyword>
<feature type="repeat" description="WD" evidence="3">
    <location>
        <begin position="480"/>
        <end position="521"/>
    </location>
</feature>
<dbReference type="RefSeq" id="WP_011609973.1">
    <property type="nucleotide sequence ID" value="NC_008312.1"/>
</dbReference>
<dbReference type="InterPro" id="IPR020472">
    <property type="entry name" value="WD40_PAC1"/>
</dbReference>
<dbReference type="SMART" id="SM00220">
    <property type="entry name" value="S_TKc"/>
    <property type="match status" value="1"/>
</dbReference>
<keyword evidence="6" id="KW-0723">Serine/threonine-protein kinase</keyword>
<dbReference type="PROSITE" id="PS50082">
    <property type="entry name" value="WD_REPEATS_2"/>
    <property type="match status" value="7"/>
</dbReference>
<evidence type="ECO:0000259" key="5">
    <source>
        <dbReference type="PROSITE" id="PS50011"/>
    </source>
</evidence>
<dbReference type="HOGENOM" id="CLU_000288_135_4_3"/>
<feature type="domain" description="Protein kinase" evidence="5">
    <location>
        <begin position="40"/>
        <end position="304"/>
    </location>
</feature>
<dbReference type="CDD" id="cd00200">
    <property type="entry name" value="WD40"/>
    <property type="match status" value="1"/>
</dbReference>
<dbReference type="Gene3D" id="1.10.510.10">
    <property type="entry name" value="Transferase(Phosphotransferase) domain 1"/>
    <property type="match status" value="1"/>
</dbReference>
<evidence type="ECO:0000313" key="6">
    <source>
        <dbReference type="EMBL" id="ABG49572.1"/>
    </source>
</evidence>